<dbReference type="GO" id="GO:0005634">
    <property type="term" value="C:nucleus"/>
    <property type="evidence" value="ECO:0007669"/>
    <property type="project" value="InterPro"/>
</dbReference>
<keyword evidence="2" id="KW-1185">Reference proteome</keyword>
<dbReference type="InterPro" id="IPR017380">
    <property type="entry name" value="Hist_AcTrfase_B-typ_cat-su"/>
</dbReference>
<dbReference type="PANTHER" id="PTHR12046">
    <property type="entry name" value="HISTONE ACETYLTRANSFERASE TYPE B CATALYTIC SUBUNIT"/>
    <property type="match status" value="1"/>
</dbReference>
<dbReference type="SUPFAM" id="SSF55729">
    <property type="entry name" value="Acyl-CoA N-acyltransferases (Nat)"/>
    <property type="match status" value="1"/>
</dbReference>
<dbReference type="GO" id="GO:0031509">
    <property type="term" value="P:subtelomeric heterochromatin formation"/>
    <property type="evidence" value="ECO:0007669"/>
    <property type="project" value="InterPro"/>
</dbReference>
<accession>A0A4S4DZ06</accession>
<dbReference type="GO" id="GO:0004402">
    <property type="term" value="F:histone acetyltransferase activity"/>
    <property type="evidence" value="ECO:0007669"/>
    <property type="project" value="InterPro"/>
</dbReference>
<name>A0A4S4DZ06_CAMSN</name>
<organism evidence="1 2">
    <name type="scientific">Camellia sinensis var. sinensis</name>
    <name type="common">China tea</name>
    <dbReference type="NCBI Taxonomy" id="542762"/>
    <lineage>
        <taxon>Eukaryota</taxon>
        <taxon>Viridiplantae</taxon>
        <taxon>Streptophyta</taxon>
        <taxon>Embryophyta</taxon>
        <taxon>Tracheophyta</taxon>
        <taxon>Spermatophyta</taxon>
        <taxon>Magnoliopsida</taxon>
        <taxon>eudicotyledons</taxon>
        <taxon>Gunneridae</taxon>
        <taxon>Pentapetalae</taxon>
        <taxon>asterids</taxon>
        <taxon>Ericales</taxon>
        <taxon>Theaceae</taxon>
        <taxon>Camellia</taxon>
    </lineage>
</organism>
<sequence>MGTKHHSSDPVSDPKKRRRVGFSQIDAGIEANDCIKIYLGSLNLGLVAGVASSNLILVLPPYQHKGYGRHLLEVLNNVAICENVYDLTIEEPLDSLQHVRTCIDVGRLLVFNPIQKALDSTILRLKQENLSKKSQTSCFGPPPSAIDHVRKSLKINKKQFQQCWEVLIYLGLDFVDKQIDNFMTVISDRVRADVIGKDSGAAEKRVIEFPTDYDQEMSFVMFRCKNGEASRIDMDENQTNQEQQLKELVDERMKEIKSIAQKVCPRSS</sequence>
<dbReference type="Gene3D" id="3.40.630.30">
    <property type="match status" value="1"/>
</dbReference>
<dbReference type="AlphaFoldDB" id="A0A4S4DZ06"/>
<protein>
    <recommendedName>
        <fullName evidence="3">Histone acetyltransferase</fullName>
    </recommendedName>
</protein>
<proteinExistence type="predicted"/>
<dbReference type="GO" id="GO:0000781">
    <property type="term" value="C:chromosome, telomeric region"/>
    <property type="evidence" value="ECO:0007669"/>
    <property type="project" value="GOC"/>
</dbReference>
<evidence type="ECO:0000313" key="2">
    <source>
        <dbReference type="Proteomes" id="UP000306102"/>
    </source>
</evidence>
<comment type="caution">
    <text evidence="1">The sequence shown here is derived from an EMBL/GenBank/DDBJ whole genome shotgun (WGS) entry which is preliminary data.</text>
</comment>
<dbReference type="Proteomes" id="UP000306102">
    <property type="component" value="Unassembled WGS sequence"/>
</dbReference>
<gene>
    <name evidence="1" type="ORF">TEA_008449</name>
</gene>
<evidence type="ECO:0000313" key="1">
    <source>
        <dbReference type="EMBL" id="THG08703.1"/>
    </source>
</evidence>
<dbReference type="STRING" id="542762.A0A4S4DZ06"/>
<reference evidence="1 2" key="1">
    <citation type="journal article" date="2018" name="Proc. Natl. Acad. Sci. U.S.A.">
        <title>Draft genome sequence of Camellia sinensis var. sinensis provides insights into the evolution of the tea genome and tea quality.</title>
        <authorList>
            <person name="Wei C."/>
            <person name="Yang H."/>
            <person name="Wang S."/>
            <person name="Zhao J."/>
            <person name="Liu C."/>
            <person name="Gao L."/>
            <person name="Xia E."/>
            <person name="Lu Y."/>
            <person name="Tai Y."/>
            <person name="She G."/>
            <person name="Sun J."/>
            <person name="Cao H."/>
            <person name="Tong W."/>
            <person name="Gao Q."/>
            <person name="Li Y."/>
            <person name="Deng W."/>
            <person name="Jiang X."/>
            <person name="Wang W."/>
            <person name="Chen Q."/>
            <person name="Zhang S."/>
            <person name="Li H."/>
            <person name="Wu J."/>
            <person name="Wang P."/>
            <person name="Li P."/>
            <person name="Shi C."/>
            <person name="Zheng F."/>
            <person name="Jian J."/>
            <person name="Huang B."/>
            <person name="Shan D."/>
            <person name="Shi M."/>
            <person name="Fang C."/>
            <person name="Yue Y."/>
            <person name="Li F."/>
            <person name="Li D."/>
            <person name="Wei S."/>
            <person name="Han B."/>
            <person name="Jiang C."/>
            <person name="Yin Y."/>
            <person name="Xia T."/>
            <person name="Zhang Z."/>
            <person name="Bennetzen J.L."/>
            <person name="Zhao S."/>
            <person name="Wan X."/>
        </authorList>
    </citation>
    <scope>NUCLEOTIDE SEQUENCE [LARGE SCALE GENOMIC DNA]</scope>
    <source>
        <strain evidence="2">cv. Shuchazao</strain>
        <tissue evidence="1">Leaf</tissue>
    </source>
</reference>
<evidence type="ECO:0008006" key="3">
    <source>
        <dbReference type="Google" id="ProtNLM"/>
    </source>
</evidence>
<dbReference type="EMBL" id="SDRB02009134">
    <property type="protein sequence ID" value="THG08703.1"/>
    <property type="molecule type" value="Genomic_DNA"/>
</dbReference>
<dbReference type="InterPro" id="IPR016181">
    <property type="entry name" value="Acyl_CoA_acyltransferase"/>
</dbReference>